<dbReference type="EMBL" id="CP022114">
    <property type="protein sequence ID" value="ASG62941.1"/>
    <property type="molecule type" value="Genomic_DNA"/>
</dbReference>
<feature type="chain" id="PRO_5012083365" description="Lipoprotein" evidence="1">
    <location>
        <begin position="20"/>
        <end position="65"/>
    </location>
</feature>
<feature type="signal peptide" evidence="1">
    <location>
        <begin position="1"/>
        <end position="19"/>
    </location>
</feature>
<accession>A0A248KGH3</accession>
<reference evidence="2 3" key="1">
    <citation type="submission" date="2017-06" db="EMBL/GenBank/DDBJ databases">
        <title>Origin of plasmid-mediated fosfomycin resistance gene fosA3.</title>
        <authorList>
            <person name="Ito R."/>
            <person name="Pacey M.P."/>
            <person name="Doi Y."/>
        </authorList>
    </citation>
    <scope>NUCLEOTIDE SEQUENCE [LARGE SCALE GENOMIC DNA]</scope>
    <source>
        <strain evidence="2 3">YDC799</strain>
    </source>
</reference>
<gene>
    <name evidence="2" type="ORF">CEW81_06315</name>
</gene>
<keyword evidence="1" id="KW-0732">Signal</keyword>
<name>A0A248KGH3_9ENTR</name>
<sequence length="65" mass="7006">MKKYLSILLPLLLAGCGSTTPVQQTHSSSSETISPMDYQECIQAAMSGNGQASNEKCDQILKDSR</sequence>
<dbReference type="PROSITE" id="PS51257">
    <property type="entry name" value="PROKAR_LIPOPROTEIN"/>
    <property type="match status" value="1"/>
</dbReference>
<evidence type="ECO:0000313" key="2">
    <source>
        <dbReference type="EMBL" id="ASG62941.1"/>
    </source>
</evidence>
<proteinExistence type="predicted"/>
<evidence type="ECO:0000256" key="1">
    <source>
        <dbReference type="SAM" id="SignalP"/>
    </source>
</evidence>
<evidence type="ECO:0008006" key="4">
    <source>
        <dbReference type="Google" id="ProtNLM"/>
    </source>
</evidence>
<protein>
    <recommendedName>
        <fullName evidence="4">Lipoprotein</fullName>
    </recommendedName>
</protein>
<dbReference type="Proteomes" id="UP000197098">
    <property type="component" value="Chromosome"/>
</dbReference>
<evidence type="ECO:0000313" key="3">
    <source>
        <dbReference type="Proteomes" id="UP000197098"/>
    </source>
</evidence>
<organism evidence="2 3">
    <name type="scientific">Kluyvera genomosp. 3</name>
    <dbReference type="NCBI Taxonomy" id="2774055"/>
    <lineage>
        <taxon>Bacteria</taxon>
        <taxon>Pseudomonadati</taxon>
        <taxon>Pseudomonadota</taxon>
        <taxon>Gammaproteobacteria</taxon>
        <taxon>Enterobacterales</taxon>
        <taxon>Enterobacteriaceae</taxon>
        <taxon>Kluyvera</taxon>
    </lineage>
</organism>
<dbReference type="AlphaFoldDB" id="A0A248KGH3"/>